<reference evidence="1" key="3">
    <citation type="submission" date="2021-06" db="EMBL/GenBank/DDBJ databases">
        <title>Chromosome-level genome assembly for S. haematobium.</title>
        <authorList>
            <person name="Stroehlein A.J."/>
        </authorList>
    </citation>
    <scope>NUCLEOTIDE SEQUENCE</scope>
</reference>
<dbReference type="RefSeq" id="XP_051075345.1">
    <property type="nucleotide sequence ID" value="XM_051209874.1"/>
</dbReference>
<dbReference type="EMBL" id="AMPZ03000001">
    <property type="protein sequence ID" value="KAH9596708.1"/>
    <property type="molecule type" value="Genomic_DNA"/>
</dbReference>
<dbReference type="Proteomes" id="UP000471633">
    <property type="component" value="Unassembled WGS sequence"/>
</dbReference>
<protein>
    <submittedName>
        <fullName evidence="1">Uncharacterized protein</fullName>
    </submittedName>
</protein>
<reference evidence="1" key="4">
    <citation type="journal article" date="2022" name="PLoS Pathog.">
        <title>Chromosome-level genome of Schistosoma haematobium underpins genome-wide explorations of molecular variation.</title>
        <authorList>
            <person name="Stroehlein A.J."/>
            <person name="Korhonen P.K."/>
            <person name="Lee V.V."/>
            <person name="Ralph S.A."/>
            <person name="Mentink-Kane M."/>
            <person name="You H."/>
            <person name="McManus D.P."/>
            <person name="Tchuente L.T."/>
            <person name="Stothard J.R."/>
            <person name="Kaur P."/>
            <person name="Dudchenko O."/>
            <person name="Aiden E.L."/>
            <person name="Yang B."/>
            <person name="Yang H."/>
            <person name="Emery A.M."/>
            <person name="Webster B.L."/>
            <person name="Brindley P.J."/>
            <person name="Rollinson D."/>
            <person name="Chang B.C.H."/>
            <person name="Gasser R.B."/>
            <person name="Young N.D."/>
        </authorList>
    </citation>
    <scope>NUCLEOTIDE SEQUENCE</scope>
</reference>
<proteinExistence type="predicted"/>
<evidence type="ECO:0000313" key="1">
    <source>
        <dbReference type="EMBL" id="KAH9596708.1"/>
    </source>
</evidence>
<gene>
    <name evidence="1" type="ORF">MS3_00002299</name>
</gene>
<sequence length="142" mass="16760">MFEIWSMTKKDVKDDKIVAHFLTFIRKDAYSLLKTLEFPEKPMLLPYASLRKLLLSHVKCISFECFERATSHKMIRQNNKKFREFIPETKNQAVKCNFGDQLHVQLRCITNKCIVQLNVLWFLKTIIIIKCNFILSTSKLSS</sequence>
<reference evidence="1" key="2">
    <citation type="journal article" date="2019" name="Gigascience">
        <title>High-quality Schistosoma haematobium genome achieved by single-molecule and long-range sequencing.</title>
        <authorList>
            <person name="Stroehlein A.J."/>
            <person name="Korhonen P.K."/>
            <person name="Chong T.M."/>
            <person name="Lim Y.L."/>
            <person name="Chan K.G."/>
            <person name="Webster B."/>
            <person name="Rollinson D."/>
            <person name="Brindley P.J."/>
            <person name="Gasser R.B."/>
            <person name="Young N.D."/>
        </authorList>
    </citation>
    <scope>NUCLEOTIDE SEQUENCE</scope>
</reference>
<name>A0A922LZM3_SCHHA</name>
<keyword evidence="2" id="KW-1185">Reference proteome</keyword>
<evidence type="ECO:0000313" key="2">
    <source>
        <dbReference type="Proteomes" id="UP000471633"/>
    </source>
</evidence>
<dbReference type="KEGG" id="shx:MS3_00002299"/>
<organism evidence="1 2">
    <name type="scientific">Schistosoma haematobium</name>
    <name type="common">Blood fluke</name>
    <dbReference type="NCBI Taxonomy" id="6185"/>
    <lineage>
        <taxon>Eukaryota</taxon>
        <taxon>Metazoa</taxon>
        <taxon>Spiralia</taxon>
        <taxon>Lophotrochozoa</taxon>
        <taxon>Platyhelminthes</taxon>
        <taxon>Trematoda</taxon>
        <taxon>Digenea</taxon>
        <taxon>Strigeidida</taxon>
        <taxon>Schistosomatoidea</taxon>
        <taxon>Schistosomatidae</taxon>
        <taxon>Schistosoma</taxon>
    </lineage>
</organism>
<dbReference type="CTD" id="24590484"/>
<accession>A0A922LZM3</accession>
<dbReference type="AlphaFoldDB" id="A0A922LZM3"/>
<reference evidence="1" key="1">
    <citation type="journal article" date="2012" name="Nat. Genet.">
        <title>Whole-genome sequence of Schistosoma haematobium.</title>
        <authorList>
            <person name="Young N.D."/>
            <person name="Jex A.R."/>
            <person name="Li B."/>
            <person name="Liu S."/>
            <person name="Yang L."/>
            <person name="Xiong Z."/>
            <person name="Li Y."/>
            <person name="Cantacessi C."/>
            <person name="Hall R.S."/>
            <person name="Xu X."/>
            <person name="Chen F."/>
            <person name="Wu X."/>
            <person name="Zerlotini A."/>
            <person name="Oliveira G."/>
            <person name="Hofmann A."/>
            <person name="Zhang G."/>
            <person name="Fang X."/>
            <person name="Kang Y."/>
            <person name="Campbell B.E."/>
            <person name="Loukas A."/>
            <person name="Ranganathan S."/>
            <person name="Rollinson D."/>
            <person name="Rinaldi G."/>
            <person name="Brindley P.J."/>
            <person name="Yang H."/>
            <person name="Wang J."/>
            <person name="Wang J."/>
            <person name="Gasser R.B."/>
        </authorList>
    </citation>
    <scope>NUCLEOTIDE SEQUENCE</scope>
</reference>
<dbReference type="GeneID" id="24590484"/>
<comment type="caution">
    <text evidence="1">The sequence shown here is derived from an EMBL/GenBank/DDBJ whole genome shotgun (WGS) entry which is preliminary data.</text>
</comment>